<keyword evidence="8" id="KW-1185">Reference proteome</keyword>
<dbReference type="GO" id="GO:0046872">
    <property type="term" value="F:metal ion binding"/>
    <property type="evidence" value="ECO:0007669"/>
    <property type="project" value="UniProtKB-KW"/>
</dbReference>
<keyword evidence="2 5" id="KW-0479">Metal-binding</keyword>
<keyword evidence="4 5" id="KW-0408">Iron</keyword>
<dbReference type="Gramene" id="KVH89863">
    <property type="protein sequence ID" value="KVH89863"/>
    <property type="gene ID" value="Ccrd_008138"/>
</dbReference>
<feature type="binding site" evidence="5">
    <location>
        <position position="341"/>
    </location>
    <ligand>
        <name>Fe cation</name>
        <dbReference type="ChEBI" id="CHEBI:24875"/>
        <note>catalytic</note>
    </ligand>
</feature>
<dbReference type="PANTHER" id="PTHR10543:SF46">
    <property type="entry name" value="CAROTENOID CLEAVAGE DIOXYGENASE 4, CHLOROPLASTIC-RELATED"/>
    <property type="match status" value="1"/>
</dbReference>
<name>A0A103XFL8_CYNCS</name>
<feature type="region of interest" description="Disordered" evidence="6">
    <location>
        <begin position="1"/>
        <end position="81"/>
    </location>
</feature>
<proteinExistence type="inferred from homology"/>
<dbReference type="InterPro" id="IPR004294">
    <property type="entry name" value="Carotenoid_Oase"/>
</dbReference>
<keyword evidence="3" id="KW-0223">Dioxygenase</keyword>
<dbReference type="AlphaFoldDB" id="A0A103XFL8"/>
<evidence type="ECO:0000256" key="4">
    <source>
        <dbReference type="ARBA" id="ARBA00023004"/>
    </source>
</evidence>
<feature type="binding site" evidence="5">
    <location>
        <position position="560"/>
    </location>
    <ligand>
        <name>Fe cation</name>
        <dbReference type="ChEBI" id="CHEBI:24875"/>
        <note>catalytic</note>
    </ligand>
</feature>
<dbReference type="Proteomes" id="UP000243975">
    <property type="component" value="Unassembled WGS sequence"/>
</dbReference>
<sequence>MDSLSSSFLSTSSPPYSTLSRQPPRPWSSPLTPSSPFRIRSVRIEENLQTIATTTKRSGQDRTKKPSPSSNNEKRITSSRAVDHSLPATILNAFDNIINDFIDPPLRDSIDPRRALSSNFFPVDELPPTDCEISEGALPSCLDGVYFRNGPNPQFLPRGPYHLFDGDGMLHAIRISKGKATLCSRYVKTYKYNIEKEAGFPIILNIFSGLHGLTASVARMAVTAGRFLAGQIDPSKGNGPANTSLAFFGNKLYALGETDLPYAIKLASDGDIITVGRQDFDGKLSMRMTAHPKVDPVTKEAFCFSYIPMPPLLLFFRFNENGEKQGNVPIFSMTSPTSFLHDLAITKKYAIFSEIQITMSPIAMISGGSLFSLDPERVPRVGVIPRYAKDESEMKWFEVPGWNTVHSINAWEEDGGYGGDGGNEHNIGGRFAGEPGFHPRVSGEDEYRSEKWNCIKAPSFNSKSRVTRVVKLDVSLSEVGQEECVVASRMFGPGCFGGEPFFVAKEPDNPDADEDDGYLISYVHNENTSESRFLVMDAKSPTLNIVCAVKLPRRVPYGFHGLFVRENDINKL</sequence>
<evidence type="ECO:0000256" key="5">
    <source>
        <dbReference type="PIRSR" id="PIRSR604294-1"/>
    </source>
</evidence>
<comment type="similarity">
    <text evidence="1">Belongs to the carotenoid oxygenase family.</text>
</comment>
<comment type="caution">
    <text evidence="7">The sequence shown here is derived from an EMBL/GenBank/DDBJ whole genome shotgun (WGS) entry which is preliminary data.</text>
</comment>
<dbReference type="PANTHER" id="PTHR10543">
    <property type="entry name" value="BETA-CAROTENE DIOXYGENASE"/>
    <property type="match status" value="1"/>
</dbReference>
<evidence type="ECO:0000313" key="7">
    <source>
        <dbReference type="EMBL" id="KVH89863.1"/>
    </source>
</evidence>
<dbReference type="OMA" id="NECIIAQ"/>
<dbReference type="GO" id="GO:0009570">
    <property type="term" value="C:chloroplast stroma"/>
    <property type="evidence" value="ECO:0007669"/>
    <property type="project" value="TreeGrafter"/>
</dbReference>
<protein>
    <submittedName>
        <fullName evidence="7">Carotenoid oxygenase</fullName>
    </submittedName>
</protein>
<feature type="binding site" evidence="5">
    <location>
        <position position="291"/>
    </location>
    <ligand>
        <name>Fe cation</name>
        <dbReference type="ChEBI" id="CHEBI:24875"/>
        <note>catalytic</note>
    </ligand>
</feature>
<evidence type="ECO:0000256" key="3">
    <source>
        <dbReference type="ARBA" id="ARBA00022964"/>
    </source>
</evidence>
<feature type="compositionally biased region" description="Polar residues" evidence="6">
    <location>
        <begin position="47"/>
        <end position="57"/>
    </location>
</feature>
<dbReference type="GO" id="GO:0010436">
    <property type="term" value="F:carotenoid dioxygenase activity"/>
    <property type="evidence" value="ECO:0007669"/>
    <property type="project" value="TreeGrafter"/>
</dbReference>
<dbReference type="STRING" id="59895.A0A103XFL8"/>
<comment type="cofactor">
    <cofactor evidence="5">
        <name>Fe(2+)</name>
        <dbReference type="ChEBI" id="CHEBI:29033"/>
    </cofactor>
    <text evidence="5">Binds 1 Fe(2+) ion per subunit.</text>
</comment>
<organism evidence="7 8">
    <name type="scientific">Cynara cardunculus var. scolymus</name>
    <name type="common">Globe artichoke</name>
    <name type="synonym">Cynara scolymus</name>
    <dbReference type="NCBI Taxonomy" id="59895"/>
    <lineage>
        <taxon>Eukaryota</taxon>
        <taxon>Viridiplantae</taxon>
        <taxon>Streptophyta</taxon>
        <taxon>Embryophyta</taxon>
        <taxon>Tracheophyta</taxon>
        <taxon>Spermatophyta</taxon>
        <taxon>Magnoliopsida</taxon>
        <taxon>eudicotyledons</taxon>
        <taxon>Gunneridae</taxon>
        <taxon>Pentapetalae</taxon>
        <taxon>asterids</taxon>
        <taxon>campanulids</taxon>
        <taxon>Asterales</taxon>
        <taxon>Asteraceae</taxon>
        <taxon>Carduoideae</taxon>
        <taxon>Cardueae</taxon>
        <taxon>Carduinae</taxon>
        <taxon>Cynara</taxon>
    </lineage>
</organism>
<dbReference type="Pfam" id="PF03055">
    <property type="entry name" value="RPE65"/>
    <property type="match status" value="2"/>
</dbReference>
<dbReference type="EMBL" id="LEKV01005130">
    <property type="protein sequence ID" value="KVH89863.1"/>
    <property type="molecule type" value="Genomic_DNA"/>
</dbReference>
<reference evidence="7 8" key="1">
    <citation type="journal article" date="2016" name="Sci. Rep.">
        <title>The genome sequence of the outbreeding globe artichoke constructed de novo incorporating a phase-aware low-pass sequencing strategy of F1 progeny.</title>
        <authorList>
            <person name="Scaglione D."/>
            <person name="Reyes-Chin-Wo S."/>
            <person name="Acquadro A."/>
            <person name="Froenicke L."/>
            <person name="Portis E."/>
            <person name="Beitel C."/>
            <person name="Tirone M."/>
            <person name="Mauro R."/>
            <person name="Lo Monaco A."/>
            <person name="Mauromicale G."/>
            <person name="Faccioli P."/>
            <person name="Cattivelli L."/>
            <person name="Rieseberg L."/>
            <person name="Michelmore R."/>
            <person name="Lanteri S."/>
        </authorList>
    </citation>
    <scope>NUCLEOTIDE SEQUENCE [LARGE SCALE GENOMIC DNA]</scope>
    <source>
        <strain evidence="7">2C</strain>
    </source>
</reference>
<evidence type="ECO:0000313" key="8">
    <source>
        <dbReference type="Proteomes" id="UP000243975"/>
    </source>
</evidence>
<feature type="binding site" evidence="5">
    <location>
        <position position="406"/>
    </location>
    <ligand>
        <name>Fe cation</name>
        <dbReference type="ChEBI" id="CHEBI:24875"/>
        <note>catalytic</note>
    </ligand>
</feature>
<evidence type="ECO:0000256" key="2">
    <source>
        <dbReference type="ARBA" id="ARBA00022723"/>
    </source>
</evidence>
<evidence type="ECO:0000256" key="1">
    <source>
        <dbReference type="ARBA" id="ARBA00006787"/>
    </source>
</evidence>
<dbReference type="GO" id="GO:0016121">
    <property type="term" value="P:carotene catabolic process"/>
    <property type="evidence" value="ECO:0007669"/>
    <property type="project" value="TreeGrafter"/>
</dbReference>
<evidence type="ECO:0000256" key="6">
    <source>
        <dbReference type="SAM" id="MobiDB-lite"/>
    </source>
</evidence>
<gene>
    <name evidence="7" type="ORF">Ccrd_008138</name>
</gene>
<feature type="compositionally biased region" description="Low complexity" evidence="6">
    <location>
        <begin position="1"/>
        <end position="20"/>
    </location>
</feature>
<accession>A0A103XFL8</accession>
<keyword evidence="3" id="KW-0560">Oxidoreductase</keyword>